<feature type="transmembrane region" description="Helical" evidence="2">
    <location>
        <begin position="509"/>
        <end position="538"/>
    </location>
</feature>
<dbReference type="AlphaFoldDB" id="A0AAP0S3H1"/>
<keyword evidence="2" id="KW-1133">Transmembrane helix</keyword>
<comment type="caution">
    <text evidence="4">The sequence shown here is derived from an EMBL/GenBank/DDBJ whole genome shotgun (WGS) entry which is preliminary data.</text>
</comment>
<dbReference type="SMART" id="SM00248">
    <property type="entry name" value="ANK"/>
    <property type="match status" value="4"/>
</dbReference>
<feature type="transmembrane region" description="Helical" evidence="2">
    <location>
        <begin position="471"/>
        <end position="489"/>
    </location>
</feature>
<accession>A0AAP0S3H1</accession>
<dbReference type="Pfam" id="PF13962">
    <property type="entry name" value="PGG"/>
    <property type="match status" value="1"/>
</dbReference>
<dbReference type="PANTHER" id="PTHR24177">
    <property type="entry name" value="CASKIN"/>
    <property type="match status" value="1"/>
</dbReference>
<keyword evidence="1" id="KW-0040">ANK repeat</keyword>
<dbReference type="SUPFAM" id="SSF48403">
    <property type="entry name" value="Ankyrin repeat"/>
    <property type="match status" value="1"/>
</dbReference>
<dbReference type="InterPro" id="IPR036770">
    <property type="entry name" value="Ankyrin_rpt-contain_sf"/>
</dbReference>
<proteinExistence type="predicted"/>
<dbReference type="InterPro" id="IPR002110">
    <property type="entry name" value="Ankyrin_rpt"/>
</dbReference>
<keyword evidence="5" id="KW-1185">Reference proteome</keyword>
<keyword evidence="2" id="KW-0472">Membrane</keyword>
<feature type="transmembrane region" description="Helical" evidence="2">
    <location>
        <begin position="581"/>
        <end position="601"/>
    </location>
</feature>
<dbReference type="Pfam" id="PF12796">
    <property type="entry name" value="Ank_2"/>
    <property type="match status" value="1"/>
</dbReference>
<evidence type="ECO:0000313" key="4">
    <source>
        <dbReference type="EMBL" id="KAK9289752.1"/>
    </source>
</evidence>
<feature type="domain" description="PGG" evidence="3">
    <location>
        <begin position="461"/>
        <end position="575"/>
    </location>
</feature>
<dbReference type="GO" id="GO:0016020">
    <property type="term" value="C:membrane"/>
    <property type="evidence" value="ECO:0007669"/>
    <property type="project" value="TreeGrafter"/>
</dbReference>
<reference evidence="4 5" key="1">
    <citation type="journal article" date="2024" name="Plant J.">
        <title>Genome sequences and population genomics reveal climatic adaptation and genomic divergence between two closely related sweetgum species.</title>
        <authorList>
            <person name="Xu W.Q."/>
            <person name="Ren C.Q."/>
            <person name="Zhang X.Y."/>
            <person name="Comes H.P."/>
            <person name="Liu X.H."/>
            <person name="Li Y.G."/>
            <person name="Kettle C.J."/>
            <person name="Jalonen R."/>
            <person name="Gaisberger H."/>
            <person name="Ma Y.Z."/>
            <person name="Qiu Y.X."/>
        </authorList>
    </citation>
    <scope>NUCLEOTIDE SEQUENCE [LARGE SCALE GENOMIC DNA]</scope>
    <source>
        <strain evidence="4">Hangzhou</strain>
    </source>
</reference>
<sequence>MPLDIERMAEKYERKDDYSQYMPLYKAAIKGDWDSAKRFLDGDQSAVTAVINEIGETVLHVAVSVGRRNVNTHFVKELLKLIPSSELAYLNNIWGRTTLHNAAIFGNMEAAKLLVEHNPHLTNIHNGGWTPIQFAAVFDQKEMVSYLMTVTTADEYPFPFANKAGFDLLTSMITSEFYDLALQLVQRYPSLATWAPSGEQIALYTLAGKPSAFLSGRVPVKFKNDCNKPSGEDVEKGENPAESFKVHAQMSSWVPFFISVCQKLRAVVWEVLGGLAPQIKRIQDTKMMHAQTRQLLKCLCPADSTSLGAKADLFKLPFCLATKLGIREIAEAILEAFPATFWYRDDSDGKHYTMFQVAIMNRRENIYNLLNQESRYKYILRNETATGDKDNNSLHCAAKLAPLHRLNLVSGAALQMQRELQWYKEVETFVSPSCREKENSDKKTPAVIFTEEHKDLVIEGEKWMKDTANSCTIAAALIATIAFAAAITVPGGNNGDSGLPIFSKDAGFIIFLISNALSLFSATASLLMFLSILTARYAEADFLSALPKRLIAGLVTLFLSITAMMMTFAATLYLVFVNKKAWILIPVAMCASLPVTLFVSLQFPLLVDMIKSTYGPGLFGKEK</sequence>
<keyword evidence="2" id="KW-0812">Transmembrane</keyword>
<dbReference type="InterPro" id="IPR026961">
    <property type="entry name" value="PGG_dom"/>
</dbReference>
<evidence type="ECO:0000313" key="5">
    <source>
        <dbReference type="Proteomes" id="UP001415857"/>
    </source>
</evidence>
<protein>
    <recommendedName>
        <fullName evidence="3">PGG domain-containing protein</fullName>
    </recommendedName>
</protein>
<organism evidence="4 5">
    <name type="scientific">Liquidambar formosana</name>
    <name type="common">Formosan gum</name>
    <dbReference type="NCBI Taxonomy" id="63359"/>
    <lineage>
        <taxon>Eukaryota</taxon>
        <taxon>Viridiplantae</taxon>
        <taxon>Streptophyta</taxon>
        <taxon>Embryophyta</taxon>
        <taxon>Tracheophyta</taxon>
        <taxon>Spermatophyta</taxon>
        <taxon>Magnoliopsida</taxon>
        <taxon>eudicotyledons</taxon>
        <taxon>Gunneridae</taxon>
        <taxon>Pentapetalae</taxon>
        <taxon>Saxifragales</taxon>
        <taxon>Altingiaceae</taxon>
        <taxon>Liquidambar</taxon>
    </lineage>
</organism>
<dbReference type="PANTHER" id="PTHR24177:SF482">
    <property type="entry name" value="PGG DOMAIN-CONTAINING PROTEIN"/>
    <property type="match status" value="1"/>
</dbReference>
<evidence type="ECO:0000256" key="2">
    <source>
        <dbReference type="SAM" id="Phobius"/>
    </source>
</evidence>
<dbReference type="EMBL" id="JBBPBK010000002">
    <property type="protein sequence ID" value="KAK9289752.1"/>
    <property type="molecule type" value="Genomic_DNA"/>
</dbReference>
<dbReference type="Gene3D" id="1.25.40.20">
    <property type="entry name" value="Ankyrin repeat-containing domain"/>
    <property type="match status" value="1"/>
</dbReference>
<evidence type="ECO:0000259" key="3">
    <source>
        <dbReference type="Pfam" id="PF13962"/>
    </source>
</evidence>
<feature type="repeat" description="ANK" evidence="1">
    <location>
        <begin position="94"/>
        <end position="126"/>
    </location>
</feature>
<evidence type="ECO:0000256" key="1">
    <source>
        <dbReference type="PROSITE-ProRule" id="PRU00023"/>
    </source>
</evidence>
<feature type="transmembrane region" description="Helical" evidence="2">
    <location>
        <begin position="550"/>
        <end position="575"/>
    </location>
</feature>
<dbReference type="PROSITE" id="PS50088">
    <property type="entry name" value="ANK_REPEAT"/>
    <property type="match status" value="1"/>
</dbReference>
<dbReference type="Proteomes" id="UP001415857">
    <property type="component" value="Unassembled WGS sequence"/>
</dbReference>
<name>A0AAP0S3H1_LIQFO</name>
<gene>
    <name evidence="4" type="ORF">L1049_007911</name>
</gene>